<dbReference type="RefSeq" id="WP_191909301.1">
    <property type="nucleotide sequence ID" value="NZ_CP042582.1"/>
</dbReference>
<proteinExistence type="predicted"/>
<dbReference type="InterPro" id="IPR053143">
    <property type="entry name" value="Arylsulfate_ST"/>
</dbReference>
<protein>
    <submittedName>
        <fullName evidence="2">Uncharacterized protein</fullName>
    </submittedName>
</protein>
<feature type="transmembrane region" description="Helical" evidence="1">
    <location>
        <begin position="20"/>
        <end position="41"/>
    </location>
</feature>
<evidence type="ECO:0000313" key="2">
    <source>
        <dbReference type="EMBL" id="QEX21057.1"/>
    </source>
</evidence>
<dbReference type="SUPFAM" id="SSF50998">
    <property type="entry name" value="Quinoprotein alcohol dehydrogenase-like"/>
    <property type="match status" value="1"/>
</dbReference>
<evidence type="ECO:0000256" key="1">
    <source>
        <dbReference type="SAM" id="Phobius"/>
    </source>
</evidence>
<dbReference type="SUPFAM" id="SSF63829">
    <property type="entry name" value="Calcium-dependent phosphotriesterase"/>
    <property type="match status" value="1"/>
</dbReference>
<dbReference type="PANTHER" id="PTHR35340:SF5">
    <property type="entry name" value="ASST-DOMAIN-CONTAINING PROTEIN"/>
    <property type="match status" value="1"/>
</dbReference>
<dbReference type="KEGG" id="hadh:FRZ61_09780"/>
<organism evidence="2 3">
    <name type="scientific">Hypericibacter adhaerens</name>
    <dbReference type="NCBI Taxonomy" id="2602016"/>
    <lineage>
        <taxon>Bacteria</taxon>
        <taxon>Pseudomonadati</taxon>
        <taxon>Pseudomonadota</taxon>
        <taxon>Alphaproteobacteria</taxon>
        <taxon>Rhodospirillales</taxon>
        <taxon>Dongiaceae</taxon>
        <taxon>Hypericibacter</taxon>
    </lineage>
</organism>
<dbReference type="Proteomes" id="UP000325797">
    <property type="component" value="Chromosome"/>
</dbReference>
<name>A0A5J6MV43_9PROT</name>
<dbReference type="Pfam" id="PF14269">
    <property type="entry name" value="Arylsulfotran_2"/>
    <property type="match status" value="1"/>
</dbReference>
<keyword evidence="1" id="KW-0472">Membrane</keyword>
<dbReference type="AlphaFoldDB" id="A0A5J6MV43"/>
<accession>A0A5J6MV43</accession>
<keyword evidence="1" id="KW-1133">Transmembrane helix</keyword>
<evidence type="ECO:0000313" key="3">
    <source>
        <dbReference type="Proteomes" id="UP000325797"/>
    </source>
</evidence>
<dbReference type="InterPro" id="IPR015943">
    <property type="entry name" value="WD40/YVTN_repeat-like_dom_sf"/>
</dbReference>
<dbReference type="InterPro" id="IPR039535">
    <property type="entry name" value="ASST-like"/>
</dbReference>
<reference evidence="2 3" key="1">
    <citation type="submission" date="2019-08" db="EMBL/GenBank/DDBJ databases">
        <title>Hyperibacter terrae gen. nov., sp. nov. and Hyperibacter viscosus sp. nov., two new members in the family Rhodospirillaceae isolated from the rhizosphere of Hypericum perforatum.</title>
        <authorList>
            <person name="Noviana Z."/>
        </authorList>
    </citation>
    <scope>NUCLEOTIDE SEQUENCE [LARGE SCALE GENOMIC DNA]</scope>
    <source>
        <strain evidence="2 3">R5959</strain>
    </source>
</reference>
<keyword evidence="1" id="KW-0812">Transmembrane</keyword>
<dbReference type="InterPro" id="IPR011047">
    <property type="entry name" value="Quinoprotein_ADH-like_sf"/>
</dbReference>
<sequence length="448" mass="48880">MRPRLSGPAEPERGGGGVAGAVLFTLCCCFLAFVGGAYVVLDRLPPYGLLKNAYSAGWALYDKTVHYDNPLQTDLWADARSDGRGVTAYDAGKAFAGYTLYSAGNEAAAYLTDMEGRIIHEWRLPFSQVWDSSSVVEKPRPDAFVSFDKVHLYPNGDLLAVYSGVGDTPWGLGLVKMTKDSHVIWKYLDRVHHDVEVGADGRIYTLTHRLRSEPVPGLPQLETPMLEDFLVVLSPDGEVEKKISLLDAMAASPYRKFLAALSDYARQDPLHTNAAKPIDRVGTAAPAGWKAGDVLLSFREPSLLAVLDPNEGRFVWELRGSWMGQHDPSLLANGHILLFDNLGNVGNAGSSRVLEIDPADGAVAWQYQGTGDRPLESVLRSNAQRLPNGNTLITESDGGRMLEVTAKDEVAWEYINPVRAGLSDRRIPILASGQRVPGDEVKAWLGPQ</sequence>
<dbReference type="PANTHER" id="PTHR35340">
    <property type="entry name" value="PQQ ENZYME REPEAT PROTEIN-RELATED"/>
    <property type="match status" value="1"/>
</dbReference>
<keyword evidence="3" id="KW-1185">Reference proteome</keyword>
<dbReference type="EMBL" id="CP042582">
    <property type="protein sequence ID" value="QEX21057.1"/>
    <property type="molecule type" value="Genomic_DNA"/>
</dbReference>
<gene>
    <name evidence="2" type="ORF">FRZ61_09780</name>
</gene>
<dbReference type="Gene3D" id="2.130.10.10">
    <property type="entry name" value="YVTN repeat-like/Quinoprotein amine dehydrogenase"/>
    <property type="match status" value="1"/>
</dbReference>